<keyword evidence="14" id="KW-0157">Chromophore</keyword>
<dbReference type="PANTHER" id="PTHR33149:SF12">
    <property type="entry name" value="PHOTOSYSTEM II D2 PROTEIN"/>
    <property type="match status" value="1"/>
</dbReference>
<dbReference type="STRING" id="4072.A0A2G2Y905"/>
<comment type="caution">
    <text evidence="19">The sequence shown here is derived from an EMBL/GenBank/DDBJ whole genome shotgun (WGS) entry which is preliminary data.</text>
</comment>
<dbReference type="InterPro" id="IPR036854">
    <property type="entry name" value="Photo_II_D1/D2_sf"/>
</dbReference>
<keyword evidence="12" id="KW-1133">Transmembrane helix</keyword>
<evidence type="ECO:0000256" key="18">
    <source>
        <dbReference type="ARBA" id="ARBA00023276"/>
    </source>
</evidence>
<evidence type="ECO:0000256" key="8">
    <source>
        <dbReference type="ARBA" id="ARBA00022692"/>
    </source>
</evidence>
<evidence type="ECO:0000256" key="12">
    <source>
        <dbReference type="ARBA" id="ARBA00022989"/>
    </source>
</evidence>
<keyword evidence="9" id="KW-0479">Metal-binding</keyword>
<evidence type="ECO:0000256" key="15">
    <source>
        <dbReference type="ARBA" id="ARBA00023002"/>
    </source>
</evidence>
<evidence type="ECO:0000256" key="11">
    <source>
        <dbReference type="ARBA" id="ARBA00022982"/>
    </source>
</evidence>
<sequence>MPSPAPPVDIDGIREPVSGSLLYGNNIISGAIIPTSAAIGLHFYPIWEAASVDEWLYNGGPYELIVLHFLLGVACYMGREWELSFRLGIVQMSFSMLPVIALTGWRCFWWVWKLEVSCCSSALWHDRIVPVTSVSVVSFTLGSSQLSKCHSLECGTCLTAGIFPRLEWRKRARPPKGFQGLGKMGGLPKTTIPTFSLKRNSSNGKKVKAGLIWKCYDIGVGWDLSTTPRWLLDPNTVIQFDRWIYGGISGGDFMMAPVDLLSPVKGRRMELQQEIEGQSFAPLFMSCSSMWNSSDQLEHAPSKKTGVESAIHASSTEYQRQPYELTFHLTAKEEQSAL</sequence>
<dbReference type="Pfam" id="PF00124">
    <property type="entry name" value="Photo_RC"/>
    <property type="match status" value="1"/>
</dbReference>
<reference evidence="19 20" key="2">
    <citation type="journal article" date="2017" name="Genome Biol.">
        <title>New reference genome sequences of hot pepper reveal the massive evolution of plant disease-resistance genes by retroduplication.</title>
        <authorList>
            <person name="Kim S."/>
            <person name="Park J."/>
            <person name="Yeom S.I."/>
            <person name="Kim Y.M."/>
            <person name="Seo E."/>
            <person name="Kim K.T."/>
            <person name="Kim M.S."/>
            <person name="Lee J.M."/>
            <person name="Cheong K."/>
            <person name="Shin H.S."/>
            <person name="Kim S.B."/>
            <person name="Han K."/>
            <person name="Lee J."/>
            <person name="Park M."/>
            <person name="Lee H.A."/>
            <person name="Lee H.Y."/>
            <person name="Lee Y."/>
            <person name="Oh S."/>
            <person name="Lee J.H."/>
            <person name="Choi E."/>
            <person name="Choi E."/>
            <person name="Lee S.E."/>
            <person name="Jeon J."/>
            <person name="Kim H."/>
            <person name="Choi G."/>
            <person name="Song H."/>
            <person name="Lee J."/>
            <person name="Lee S.C."/>
            <person name="Kwon J.K."/>
            <person name="Lee H.Y."/>
            <person name="Koo N."/>
            <person name="Hong Y."/>
            <person name="Kim R.W."/>
            <person name="Kang W.H."/>
            <person name="Huh J.H."/>
            <person name="Kang B.C."/>
            <person name="Yang T.J."/>
            <person name="Lee Y.H."/>
            <person name="Bennetzen J.L."/>
            <person name="Choi D."/>
        </authorList>
    </citation>
    <scope>NUCLEOTIDE SEQUENCE [LARGE SCALE GENOMIC DNA]</scope>
    <source>
        <strain evidence="20">cv. CM334</strain>
    </source>
</reference>
<name>A0A2G2Y905_CAPAN</name>
<evidence type="ECO:0000256" key="13">
    <source>
        <dbReference type="ARBA" id="ARBA00022990"/>
    </source>
</evidence>
<evidence type="ECO:0000256" key="6">
    <source>
        <dbReference type="ARBA" id="ARBA00022553"/>
    </source>
</evidence>
<dbReference type="GO" id="GO:0016168">
    <property type="term" value="F:chlorophyll binding"/>
    <property type="evidence" value="ECO:0007669"/>
    <property type="project" value="UniProtKB-KW"/>
</dbReference>
<comment type="similarity">
    <text evidence="2">Belongs to the reaction center PufL/M/PsbA/D family.</text>
</comment>
<dbReference type="Gene3D" id="1.20.85.10">
    <property type="entry name" value="Photosystem II protein D1-like"/>
    <property type="match status" value="1"/>
</dbReference>
<dbReference type="GO" id="GO:0009772">
    <property type="term" value="P:photosynthetic electron transport in photosystem II"/>
    <property type="evidence" value="ECO:0007669"/>
    <property type="project" value="InterPro"/>
</dbReference>
<keyword evidence="4" id="KW-0148">Chlorophyll</keyword>
<dbReference type="AlphaFoldDB" id="A0A2G2Y905"/>
<keyword evidence="10" id="KW-0460">Magnesium</keyword>
<keyword evidence="17" id="KW-0472">Membrane</keyword>
<keyword evidence="6" id="KW-0597">Phosphoprotein</keyword>
<keyword evidence="13" id="KW-0007">Acetylation</keyword>
<dbReference type="GO" id="GO:0016491">
    <property type="term" value="F:oxidoreductase activity"/>
    <property type="evidence" value="ECO:0007669"/>
    <property type="project" value="UniProtKB-KW"/>
</dbReference>
<organism evidence="19 20">
    <name type="scientific">Capsicum annuum</name>
    <name type="common">Capsicum pepper</name>
    <dbReference type="NCBI Taxonomy" id="4072"/>
    <lineage>
        <taxon>Eukaryota</taxon>
        <taxon>Viridiplantae</taxon>
        <taxon>Streptophyta</taxon>
        <taxon>Embryophyta</taxon>
        <taxon>Tracheophyta</taxon>
        <taxon>Spermatophyta</taxon>
        <taxon>Magnoliopsida</taxon>
        <taxon>eudicotyledons</taxon>
        <taxon>Gunneridae</taxon>
        <taxon>Pentapetalae</taxon>
        <taxon>asterids</taxon>
        <taxon>lamiids</taxon>
        <taxon>Solanales</taxon>
        <taxon>Solanaceae</taxon>
        <taxon>Solanoideae</taxon>
        <taxon>Capsiceae</taxon>
        <taxon>Capsicum</taxon>
    </lineage>
</organism>
<evidence type="ECO:0000256" key="7">
    <source>
        <dbReference type="ARBA" id="ARBA00022640"/>
    </source>
</evidence>
<evidence type="ECO:0000313" key="20">
    <source>
        <dbReference type="Proteomes" id="UP000222542"/>
    </source>
</evidence>
<gene>
    <name evidence="19" type="ORF">T459_30668</name>
</gene>
<keyword evidence="3" id="KW-0813">Transport</keyword>
<evidence type="ECO:0000256" key="10">
    <source>
        <dbReference type="ARBA" id="ARBA00022842"/>
    </source>
</evidence>
<evidence type="ECO:0000256" key="4">
    <source>
        <dbReference type="ARBA" id="ARBA00022494"/>
    </source>
</evidence>
<keyword evidence="5" id="KW-0602">Photosynthesis</keyword>
<protein>
    <recommendedName>
        <fullName evidence="21">Photosystem II protein D1</fullName>
    </recommendedName>
</protein>
<evidence type="ECO:0000256" key="2">
    <source>
        <dbReference type="ARBA" id="ARBA00008204"/>
    </source>
</evidence>
<evidence type="ECO:0008006" key="21">
    <source>
        <dbReference type="Google" id="ProtNLM"/>
    </source>
</evidence>
<keyword evidence="7" id="KW-0934">Plastid</keyword>
<dbReference type="GO" id="GO:0009523">
    <property type="term" value="C:photosystem II"/>
    <property type="evidence" value="ECO:0000318"/>
    <property type="project" value="GO_Central"/>
</dbReference>
<dbReference type="SUPFAM" id="SSF81483">
    <property type="entry name" value="Bacterial photosystem II reaction centre, L and M subunits"/>
    <property type="match status" value="1"/>
</dbReference>
<evidence type="ECO:0000256" key="3">
    <source>
        <dbReference type="ARBA" id="ARBA00022448"/>
    </source>
</evidence>
<evidence type="ECO:0000256" key="17">
    <source>
        <dbReference type="ARBA" id="ARBA00023136"/>
    </source>
</evidence>
<evidence type="ECO:0000256" key="9">
    <source>
        <dbReference type="ARBA" id="ARBA00022723"/>
    </source>
</evidence>
<dbReference type="InterPro" id="IPR000484">
    <property type="entry name" value="Photo_RC_L/M"/>
</dbReference>
<keyword evidence="18" id="KW-0604">Photosystem II</keyword>
<dbReference type="PANTHER" id="PTHR33149">
    <property type="entry name" value="PHOTOSYSTEM II PROTEIN D1"/>
    <property type="match status" value="1"/>
</dbReference>
<evidence type="ECO:0000256" key="1">
    <source>
        <dbReference type="ARBA" id="ARBA00004446"/>
    </source>
</evidence>
<dbReference type="Proteomes" id="UP000222542">
    <property type="component" value="Unassembled WGS sequence"/>
</dbReference>
<evidence type="ECO:0000256" key="14">
    <source>
        <dbReference type="ARBA" id="ARBA00022991"/>
    </source>
</evidence>
<keyword evidence="15" id="KW-0560">Oxidoreductase</keyword>
<comment type="subcellular location">
    <subcellularLocation>
        <location evidence="1">Plastid membrane</location>
        <topology evidence="1">Multi-pass membrane protein</topology>
    </subcellularLocation>
</comment>
<dbReference type="InterPro" id="IPR055266">
    <property type="entry name" value="D1/D2"/>
</dbReference>
<dbReference type="GO" id="GO:0042170">
    <property type="term" value="C:plastid membrane"/>
    <property type="evidence" value="ECO:0007669"/>
    <property type="project" value="UniProtKB-SubCell"/>
</dbReference>
<dbReference type="GO" id="GO:0046872">
    <property type="term" value="F:metal ion binding"/>
    <property type="evidence" value="ECO:0007669"/>
    <property type="project" value="UniProtKB-KW"/>
</dbReference>
<reference evidence="19 20" key="1">
    <citation type="journal article" date="2014" name="Nat. Genet.">
        <title>Genome sequence of the hot pepper provides insights into the evolution of pungency in Capsicum species.</title>
        <authorList>
            <person name="Kim S."/>
            <person name="Park M."/>
            <person name="Yeom S.I."/>
            <person name="Kim Y.M."/>
            <person name="Lee J.M."/>
            <person name="Lee H.A."/>
            <person name="Seo E."/>
            <person name="Choi J."/>
            <person name="Cheong K."/>
            <person name="Kim K.T."/>
            <person name="Jung K."/>
            <person name="Lee G.W."/>
            <person name="Oh S.K."/>
            <person name="Bae C."/>
            <person name="Kim S.B."/>
            <person name="Lee H.Y."/>
            <person name="Kim S.Y."/>
            <person name="Kim M.S."/>
            <person name="Kang B.C."/>
            <person name="Jo Y.D."/>
            <person name="Yang H.B."/>
            <person name="Jeong H.J."/>
            <person name="Kang W.H."/>
            <person name="Kwon J.K."/>
            <person name="Shin C."/>
            <person name="Lim J.Y."/>
            <person name="Park J.H."/>
            <person name="Huh J.H."/>
            <person name="Kim J.S."/>
            <person name="Kim B.D."/>
            <person name="Cohen O."/>
            <person name="Paran I."/>
            <person name="Suh M.C."/>
            <person name="Lee S.B."/>
            <person name="Kim Y.K."/>
            <person name="Shin Y."/>
            <person name="Noh S.J."/>
            <person name="Park J."/>
            <person name="Seo Y.S."/>
            <person name="Kwon S.Y."/>
            <person name="Kim H.A."/>
            <person name="Park J.M."/>
            <person name="Kim H.J."/>
            <person name="Choi S.B."/>
            <person name="Bosland P.W."/>
            <person name="Reeves G."/>
            <person name="Jo S.H."/>
            <person name="Lee B.W."/>
            <person name="Cho H.T."/>
            <person name="Choi H.S."/>
            <person name="Lee M.S."/>
            <person name="Yu Y."/>
            <person name="Do Choi Y."/>
            <person name="Park B.S."/>
            <person name="van Deynze A."/>
            <person name="Ashrafi H."/>
            <person name="Hill T."/>
            <person name="Kim W.T."/>
            <person name="Pai H.S."/>
            <person name="Ahn H.K."/>
            <person name="Yeam I."/>
            <person name="Giovannoni J.J."/>
            <person name="Rose J.K."/>
            <person name="Sorensen I."/>
            <person name="Lee S.J."/>
            <person name="Kim R.W."/>
            <person name="Choi I.Y."/>
            <person name="Choi B.S."/>
            <person name="Lim J.S."/>
            <person name="Lee Y.H."/>
            <person name="Choi D."/>
        </authorList>
    </citation>
    <scope>NUCLEOTIDE SEQUENCE [LARGE SCALE GENOMIC DNA]</scope>
    <source>
        <strain evidence="20">cv. CM334</strain>
    </source>
</reference>
<keyword evidence="20" id="KW-1185">Reference proteome</keyword>
<evidence type="ECO:0000256" key="5">
    <source>
        <dbReference type="ARBA" id="ARBA00022531"/>
    </source>
</evidence>
<keyword evidence="16" id="KW-0408">Iron</keyword>
<keyword evidence="8" id="KW-0812">Transmembrane</keyword>
<evidence type="ECO:0000313" key="19">
    <source>
        <dbReference type="EMBL" id="PHT66243.1"/>
    </source>
</evidence>
<dbReference type="EMBL" id="AYRZ02000012">
    <property type="protein sequence ID" value="PHT66243.1"/>
    <property type="molecule type" value="Genomic_DNA"/>
</dbReference>
<proteinExistence type="inferred from homology"/>
<accession>A0A2G2Y905</accession>
<evidence type="ECO:0000256" key="16">
    <source>
        <dbReference type="ARBA" id="ARBA00023004"/>
    </source>
</evidence>
<keyword evidence="11" id="KW-0249">Electron transport</keyword>
<dbReference type="Gramene" id="PHT66243">
    <property type="protein sequence ID" value="PHT66243"/>
    <property type="gene ID" value="T459_30668"/>
</dbReference>